<accession>A0ABM1QWD1</accession>
<evidence type="ECO:0000313" key="3">
    <source>
        <dbReference type="RefSeq" id="XP_019091069.1"/>
    </source>
</evidence>
<sequence length="311" mass="34893">MQDHHKAILKEKLEANLGRRIIFAELDTGGKIIKCPNCHVPVKPHLGDWMSDRFPCERCKAKLSFRNSTAEVARFCNISPPVQNNLVMLVCGGCQAKVIHQRRDKTVKCSDCQHINITTIGRTYGVRPPNQGPPQLNRFVRPQVNLIDCPQGNQVVPPGVNLVLPPHVNVLVPPQAPLQPYWVVPVQVNKDLPLVYRLVPCQLNRVVPPRVNQVPLQVYQVAPQQVNQVVPQQVNRVVPPRVYRRRNRVETAETESTESTASSPFTPKPEITVVEYPDNAVAESVRNVATKRVIEVEEEKTEAAGSKKSRL</sequence>
<reference evidence="2" key="1">
    <citation type="journal article" date="2014" name="Nat. Commun.">
        <title>The emerging biofuel crop Camelina sativa retains a highly undifferentiated hexaploid genome structure.</title>
        <authorList>
            <person name="Kagale S."/>
            <person name="Koh C."/>
            <person name="Nixon J."/>
            <person name="Bollina V."/>
            <person name="Clarke W.E."/>
            <person name="Tuteja R."/>
            <person name="Spillane C."/>
            <person name="Robinson S.J."/>
            <person name="Links M.G."/>
            <person name="Clarke C."/>
            <person name="Higgins E.E."/>
            <person name="Huebert T."/>
            <person name="Sharpe A.G."/>
            <person name="Parkin I.A."/>
        </authorList>
    </citation>
    <scope>NUCLEOTIDE SEQUENCE [LARGE SCALE GENOMIC DNA]</scope>
    <source>
        <strain evidence="2">cv. DH55</strain>
    </source>
</reference>
<reference evidence="3" key="2">
    <citation type="submission" date="2025-08" db="UniProtKB">
        <authorList>
            <consortium name="RefSeq"/>
        </authorList>
    </citation>
    <scope>IDENTIFICATION</scope>
    <source>
        <tissue evidence="3">Leaf</tissue>
    </source>
</reference>
<organism evidence="2 3">
    <name type="scientific">Camelina sativa</name>
    <name type="common">False flax</name>
    <name type="synonym">Myagrum sativum</name>
    <dbReference type="NCBI Taxonomy" id="90675"/>
    <lineage>
        <taxon>Eukaryota</taxon>
        <taxon>Viridiplantae</taxon>
        <taxon>Streptophyta</taxon>
        <taxon>Embryophyta</taxon>
        <taxon>Tracheophyta</taxon>
        <taxon>Spermatophyta</taxon>
        <taxon>Magnoliopsida</taxon>
        <taxon>eudicotyledons</taxon>
        <taxon>Gunneridae</taxon>
        <taxon>Pentapetalae</taxon>
        <taxon>rosids</taxon>
        <taxon>malvids</taxon>
        <taxon>Brassicales</taxon>
        <taxon>Brassicaceae</taxon>
        <taxon>Camelineae</taxon>
        <taxon>Camelina</taxon>
    </lineage>
</organism>
<dbReference type="GeneID" id="104743666"/>
<feature type="region of interest" description="Disordered" evidence="1">
    <location>
        <begin position="245"/>
        <end position="270"/>
    </location>
</feature>
<keyword evidence="2" id="KW-1185">Reference proteome</keyword>
<dbReference type="Proteomes" id="UP000694864">
    <property type="component" value="Chromosome 14"/>
</dbReference>
<name>A0ABM1QWD1_CAMSA</name>
<evidence type="ECO:0000256" key="1">
    <source>
        <dbReference type="SAM" id="MobiDB-lite"/>
    </source>
</evidence>
<proteinExistence type="predicted"/>
<protein>
    <submittedName>
        <fullName evidence="3">Uncharacterized protein LOC104743666</fullName>
    </submittedName>
</protein>
<evidence type="ECO:0000313" key="2">
    <source>
        <dbReference type="Proteomes" id="UP000694864"/>
    </source>
</evidence>
<gene>
    <name evidence="3" type="primary">LOC104743666</name>
</gene>
<dbReference type="RefSeq" id="XP_019091069.1">
    <property type="nucleotide sequence ID" value="XM_019235524.1"/>
</dbReference>